<dbReference type="InterPro" id="IPR049730">
    <property type="entry name" value="SNF2/RAD54-like_C"/>
</dbReference>
<dbReference type="Pfam" id="PF00271">
    <property type="entry name" value="Helicase_C"/>
    <property type="match status" value="1"/>
</dbReference>
<evidence type="ECO:0000259" key="5">
    <source>
        <dbReference type="PROSITE" id="PS51194"/>
    </source>
</evidence>
<evidence type="ECO:0000256" key="4">
    <source>
        <dbReference type="SAM" id="MobiDB-lite"/>
    </source>
</evidence>
<evidence type="ECO:0000256" key="2">
    <source>
        <dbReference type="ARBA" id="ARBA00022801"/>
    </source>
</evidence>
<dbReference type="SUPFAM" id="SSF52540">
    <property type="entry name" value="P-loop containing nucleoside triphosphate hydrolases"/>
    <property type="match status" value="2"/>
</dbReference>
<dbReference type="PROSITE" id="PS51194">
    <property type="entry name" value="HELICASE_CTER"/>
    <property type="match status" value="1"/>
</dbReference>
<keyword evidence="1" id="KW-0547">Nucleotide-binding</keyword>
<sequence length="1411" mass="156972">MAAKKWDQMKGMKESGVAAVFPMVARALFGEDGATGVPPFYTMADGVGTFVPRLMAHVWHSECQRINSDMTKIKTASSEAEAAWSTLVKRKQGIDENSAEGQVQESDKSVVKFYADKLAALFRLVKKYNNQPKLKERLEKLKKDAAEIKKSLVDPAVEMKGLSKPMREAIKLLASEDEVYAVLGNLNKAIGEIDEEEDFEVVIPEDKIDLDDWSSGVEEYAECDLDTMWAALGREKEHTLPFFNTMEDPSGSTDAWSPEGQTALKSGSAVSLTPRWHQLVGIVKMLVNMFEGKPVLLMDEVGVGKTMQVIGFICMHAWLHQVYKQTKRYPGMFAKYSKEIEDLPTLISVPVTLHKQMTNEIHRYVQWKEFDLLPYTGTTASRAKWWDLVWKKVKHQPIRRIVLATIKAITSDATDMFTQADNKSADGTPRYPEPGEWAEASAQTVYGQQWGALIVDEIHEVRTLNKSYMAIRMARKQSGMTIRMSATPGITNAMDFAAIGWVLGIKAFSEGAAELLQWKRNLAAAKRRDAASMKRDEEASSKLKSVLTGSMDAEADTMIKGEYVPMLEKTMEVCRRLFIGHIARRTLRSLDFAGQAISGLPDYHEIILPLKMSDAEMDLFERLAEEFAERSEKGKGRVGKDFYLGFRRSLSHPANYPPSGWKIPQTKEEFDVQPSTKLRLAITIILYHLKKDQPVPLRRKYGICFNTDEMGKYPKCNKLWPDEGYQYRSRGDPDHPDKIVMYSAFPANNAVLLRVLAFYDIKYLVLNGDVPANKRPLIIDQFKNGGRDDPRVLVMSSVGITGLNLPEASILIFLDTTWSALEDAQMTGRLWRLGQLKDVWVYRLLCLKTPDVYLNIMSYDKWIMHSAFVKADPRTRTLLGEVGEGDDNANADDAEIDIGDEDSDEGTSKKTKKRAAPKAPATRKPKAAATKIPVEPKATKKSTSKASSSKSGKSTASAGLSTEGSNPAEPIVVESTEETPKPKKTAGKPRKRQPLKPVSPETIETSGDEDVPPEPREPGEPQGEPGEPQGEPAEPEGEPAQPEGEPGQPEGEDDEDVPRMSREDKGKGREVQPDEMEVEVEKESPREIPADAIEVDEEEPTRDHAVPKGVKERMRPRGAPLGRPSSALNDQENTPRAPERRSAPPPFHWQHHDGDDSDDSDEDSDARLGAAYQASQRAGHAAEHSGLQAPFTQRPRHNSEDDDSRDDNAVEAALHFPLCEERAPHADLLPTTPPRAFHFDNSQLRTPRAGSKRSPVRAPPLANLEEVNHTLGDIALRDQAGGEQDVPDVRMLDVPRDGFAMGDIEMDDPPRQRSSSLGDLTPSENEGDEHESPKGPPSKRARTERKRAPSKASTSSKNSAESSKRTRRKPASKSSTSGNVNVLDYLNAEERVPEGSAAEKLRRNPSRRSRK</sequence>
<feature type="compositionally biased region" description="Basic and acidic residues" evidence="4">
    <location>
        <begin position="1287"/>
        <end position="1296"/>
    </location>
</feature>
<feature type="compositionally biased region" description="Basic residues" evidence="4">
    <location>
        <begin position="982"/>
        <end position="994"/>
    </location>
</feature>
<proteinExistence type="predicted"/>
<feature type="compositionally biased region" description="Low complexity" evidence="4">
    <location>
        <begin position="944"/>
        <end position="962"/>
    </location>
</feature>
<feature type="compositionally biased region" description="Basic and acidic residues" evidence="4">
    <location>
        <begin position="1101"/>
        <end position="1115"/>
    </location>
</feature>
<feature type="compositionally biased region" description="Acidic residues" evidence="4">
    <location>
        <begin position="1155"/>
        <end position="1164"/>
    </location>
</feature>
<gene>
    <name evidence="6" type="ORF">EVJ58_g9990</name>
</gene>
<name>A0A4Y9XRU3_9APHY</name>
<feature type="region of interest" description="Disordered" evidence="4">
    <location>
        <begin position="879"/>
        <end position="1262"/>
    </location>
</feature>
<dbReference type="InterPro" id="IPR001650">
    <property type="entry name" value="Helicase_C-like"/>
</dbReference>
<feature type="compositionally biased region" description="Basic residues" evidence="4">
    <location>
        <begin position="909"/>
        <end position="926"/>
    </location>
</feature>
<dbReference type="Proteomes" id="UP000298390">
    <property type="component" value="Unassembled WGS sequence"/>
</dbReference>
<feature type="domain" description="Helicase C-terminal" evidence="5">
    <location>
        <begin position="719"/>
        <end position="883"/>
    </location>
</feature>
<feature type="compositionally biased region" description="Basic residues" evidence="4">
    <location>
        <begin position="1337"/>
        <end position="1349"/>
    </location>
</feature>
<evidence type="ECO:0000256" key="1">
    <source>
        <dbReference type="ARBA" id="ARBA00022741"/>
    </source>
</evidence>
<dbReference type="EMBL" id="SEKV01000967">
    <property type="protein sequence ID" value="TFY52488.1"/>
    <property type="molecule type" value="Genomic_DNA"/>
</dbReference>
<dbReference type="Pfam" id="PF00176">
    <property type="entry name" value="SNF2-rel_dom"/>
    <property type="match status" value="1"/>
</dbReference>
<dbReference type="PANTHER" id="PTHR10799">
    <property type="entry name" value="SNF2/RAD54 HELICASE FAMILY"/>
    <property type="match status" value="1"/>
</dbReference>
<dbReference type="SMART" id="SM00487">
    <property type="entry name" value="DEXDc"/>
    <property type="match status" value="1"/>
</dbReference>
<keyword evidence="3" id="KW-0067">ATP-binding</keyword>
<feature type="compositionally biased region" description="Acidic residues" evidence="4">
    <location>
        <begin position="883"/>
        <end position="905"/>
    </location>
</feature>
<dbReference type="Gene3D" id="3.40.50.300">
    <property type="entry name" value="P-loop containing nucleotide triphosphate hydrolases"/>
    <property type="match status" value="1"/>
</dbReference>
<dbReference type="CDD" id="cd18793">
    <property type="entry name" value="SF2_C_SNF"/>
    <property type="match status" value="1"/>
</dbReference>
<feature type="compositionally biased region" description="Polar residues" evidence="4">
    <location>
        <begin position="1312"/>
        <end position="1324"/>
    </location>
</feature>
<dbReference type="GO" id="GO:0016787">
    <property type="term" value="F:hydrolase activity"/>
    <property type="evidence" value="ECO:0007669"/>
    <property type="project" value="UniProtKB-KW"/>
</dbReference>
<evidence type="ECO:0000313" key="6">
    <source>
        <dbReference type="EMBL" id="TFY52488.1"/>
    </source>
</evidence>
<dbReference type="InterPro" id="IPR027417">
    <property type="entry name" value="P-loop_NTPase"/>
</dbReference>
<feature type="compositionally biased region" description="Basic and acidic residues" evidence="4">
    <location>
        <begin position="1079"/>
        <end position="1089"/>
    </location>
</feature>
<evidence type="ECO:0000313" key="7">
    <source>
        <dbReference type="Proteomes" id="UP000298390"/>
    </source>
</evidence>
<feature type="compositionally biased region" description="Low complexity" evidence="4">
    <location>
        <begin position="1020"/>
        <end position="1049"/>
    </location>
</feature>
<keyword evidence="2" id="KW-0378">Hydrolase</keyword>
<reference evidence="6 7" key="1">
    <citation type="submission" date="2019-01" db="EMBL/GenBank/DDBJ databases">
        <title>Genome sequencing of the rare red list fungi Fomitopsis rosea.</title>
        <authorList>
            <person name="Buettner E."/>
            <person name="Kellner H."/>
        </authorList>
    </citation>
    <scope>NUCLEOTIDE SEQUENCE [LARGE SCALE GENOMIC DNA]</scope>
    <source>
        <strain evidence="6 7">DSM 105464</strain>
    </source>
</reference>
<organism evidence="6 7">
    <name type="scientific">Rhodofomes roseus</name>
    <dbReference type="NCBI Taxonomy" id="34475"/>
    <lineage>
        <taxon>Eukaryota</taxon>
        <taxon>Fungi</taxon>
        <taxon>Dikarya</taxon>
        <taxon>Basidiomycota</taxon>
        <taxon>Agaricomycotina</taxon>
        <taxon>Agaricomycetes</taxon>
        <taxon>Polyporales</taxon>
        <taxon>Rhodofomes</taxon>
    </lineage>
</organism>
<feature type="compositionally biased region" description="Low complexity" evidence="4">
    <location>
        <begin position="1350"/>
        <end position="1361"/>
    </location>
</feature>
<protein>
    <recommendedName>
        <fullName evidence="5">Helicase C-terminal domain-containing protein</fullName>
    </recommendedName>
</protein>
<dbReference type="InterPro" id="IPR038718">
    <property type="entry name" value="SNF2-like_sf"/>
</dbReference>
<feature type="compositionally biased region" description="Basic and acidic residues" evidence="4">
    <location>
        <begin position="1388"/>
        <end position="1402"/>
    </location>
</feature>
<evidence type="ECO:0000256" key="3">
    <source>
        <dbReference type="ARBA" id="ARBA00022840"/>
    </source>
</evidence>
<feature type="compositionally biased region" description="Basic and acidic residues" evidence="4">
    <location>
        <begin position="1057"/>
        <end position="1072"/>
    </location>
</feature>
<dbReference type="STRING" id="34475.A0A4Y9XRU3"/>
<dbReference type="InterPro" id="IPR014001">
    <property type="entry name" value="Helicase_ATP-bd"/>
</dbReference>
<dbReference type="Gene3D" id="3.40.50.10810">
    <property type="entry name" value="Tandem AAA-ATPase domain"/>
    <property type="match status" value="1"/>
</dbReference>
<dbReference type="SMART" id="SM00490">
    <property type="entry name" value="HELICc"/>
    <property type="match status" value="1"/>
</dbReference>
<feature type="region of interest" description="Disordered" evidence="4">
    <location>
        <begin position="1274"/>
        <end position="1411"/>
    </location>
</feature>
<accession>A0A4Y9XRU3</accession>
<dbReference type="InterPro" id="IPR000330">
    <property type="entry name" value="SNF2_N"/>
</dbReference>
<comment type="caution">
    <text evidence="6">The sequence shown here is derived from an EMBL/GenBank/DDBJ whole genome shotgun (WGS) entry which is preliminary data.</text>
</comment>
<dbReference type="GO" id="GO:0005524">
    <property type="term" value="F:ATP binding"/>
    <property type="evidence" value="ECO:0007669"/>
    <property type="project" value="InterPro"/>
</dbReference>